<evidence type="ECO:0000313" key="2">
    <source>
        <dbReference type="Proteomes" id="UP001056120"/>
    </source>
</evidence>
<reference evidence="1 2" key="2">
    <citation type="journal article" date="2022" name="Mol. Ecol. Resour.">
        <title>The genomes of chicory, endive, great burdock and yacon provide insights into Asteraceae paleo-polyploidization history and plant inulin production.</title>
        <authorList>
            <person name="Fan W."/>
            <person name="Wang S."/>
            <person name="Wang H."/>
            <person name="Wang A."/>
            <person name="Jiang F."/>
            <person name="Liu H."/>
            <person name="Zhao H."/>
            <person name="Xu D."/>
            <person name="Zhang Y."/>
        </authorList>
    </citation>
    <scope>NUCLEOTIDE SEQUENCE [LARGE SCALE GENOMIC DNA]</scope>
    <source>
        <strain evidence="2">cv. Yunnan</strain>
        <tissue evidence="1">Leaves</tissue>
    </source>
</reference>
<evidence type="ECO:0000313" key="1">
    <source>
        <dbReference type="EMBL" id="KAI3786434.1"/>
    </source>
</evidence>
<proteinExistence type="predicted"/>
<keyword evidence="2" id="KW-1185">Reference proteome</keyword>
<comment type="caution">
    <text evidence="1">The sequence shown here is derived from an EMBL/GenBank/DDBJ whole genome shotgun (WGS) entry which is preliminary data.</text>
</comment>
<accession>A0ACB9GSF7</accession>
<reference evidence="2" key="1">
    <citation type="journal article" date="2022" name="Mol. Ecol. Resour.">
        <title>The genomes of chicory, endive, great burdock and yacon provide insights into Asteraceae palaeo-polyploidization history and plant inulin production.</title>
        <authorList>
            <person name="Fan W."/>
            <person name="Wang S."/>
            <person name="Wang H."/>
            <person name="Wang A."/>
            <person name="Jiang F."/>
            <person name="Liu H."/>
            <person name="Zhao H."/>
            <person name="Xu D."/>
            <person name="Zhang Y."/>
        </authorList>
    </citation>
    <scope>NUCLEOTIDE SEQUENCE [LARGE SCALE GENOMIC DNA]</scope>
    <source>
        <strain evidence="2">cv. Yunnan</strain>
    </source>
</reference>
<name>A0ACB9GSF7_9ASTR</name>
<protein>
    <submittedName>
        <fullName evidence="1">Uncharacterized protein</fullName>
    </submittedName>
</protein>
<gene>
    <name evidence="1" type="ORF">L1987_40113</name>
</gene>
<dbReference type="EMBL" id="CM042030">
    <property type="protein sequence ID" value="KAI3786434.1"/>
    <property type="molecule type" value="Genomic_DNA"/>
</dbReference>
<organism evidence="1 2">
    <name type="scientific">Smallanthus sonchifolius</name>
    <dbReference type="NCBI Taxonomy" id="185202"/>
    <lineage>
        <taxon>Eukaryota</taxon>
        <taxon>Viridiplantae</taxon>
        <taxon>Streptophyta</taxon>
        <taxon>Embryophyta</taxon>
        <taxon>Tracheophyta</taxon>
        <taxon>Spermatophyta</taxon>
        <taxon>Magnoliopsida</taxon>
        <taxon>eudicotyledons</taxon>
        <taxon>Gunneridae</taxon>
        <taxon>Pentapetalae</taxon>
        <taxon>asterids</taxon>
        <taxon>campanulids</taxon>
        <taxon>Asterales</taxon>
        <taxon>Asteraceae</taxon>
        <taxon>Asteroideae</taxon>
        <taxon>Heliantheae alliance</taxon>
        <taxon>Millerieae</taxon>
        <taxon>Smallanthus</taxon>
    </lineage>
</organism>
<sequence length="85" mass="9848">MPLNFLEFLLDFCIFYNKIELKYKLVMAKQQHLWLTGAHEANSKVFTRVILSKAFMLTNNVEFFEYVEAVKVKGDLNVPAGQVFG</sequence>
<dbReference type="Proteomes" id="UP001056120">
    <property type="component" value="Linkage Group LG13"/>
</dbReference>